<protein>
    <submittedName>
        <fullName evidence="2">Uncharacterized protein LOC107829465</fullName>
    </submittedName>
</protein>
<name>A0AC58UGP0_TOBAC</name>
<evidence type="ECO:0000313" key="2">
    <source>
        <dbReference type="RefSeq" id="XP_075108654.1"/>
    </source>
</evidence>
<dbReference type="Proteomes" id="UP000790787">
    <property type="component" value="Chromosome 4"/>
</dbReference>
<accession>A0AC58UGP0</accession>
<gene>
    <name evidence="2" type="primary">LOC107829465</name>
</gene>
<proteinExistence type="predicted"/>
<evidence type="ECO:0000313" key="1">
    <source>
        <dbReference type="Proteomes" id="UP000790787"/>
    </source>
</evidence>
<reference evidence="2" key="2">
    <citation type="submission" date="2025-08" db="UniProtKB">
        <authorList>
            <consortium name="RefSeq"/>
        </authorList>
    </citation>
    <scope>IDENTIFICATION</scope>
    <source>
        <tissue evidence="2">Leaf</tissue>
    </source>
</reference>
<dbReference type="RefSeq" id="XP_075108654.1">
    <property type="nucleotide sequence ID" value="XM_075252553.1"/>
</dbReference>
<sequence length="471" mass="53654">MFLLRFVAGQEMHDYGFITTNVDVYGKQEPWEIYDNGVPCGDDEDSTSYRYFITKLKKKSNARYHRSVGNKGTWKQDAKDKPVHYKNMGNTSSVVNIGSKTCLSYKNKKFYPEDQKDGHWLMKEYKLSKVILHKFDEERRDYVLCAIKNLNHVNSSSETFTITALNNISDGTDEVTSSVDGLLATKNCKDYYNMCKNLEHSETMAFQESMVMNNSVDEAAEGTTFEMPELEVPEDLYQWDGKELDELNQILDGVPEVDVAVEPLAAVEPEATYTTWGQHSVEATCMPNLDPSMPTYTAHIEYSEVADMSQIHLEHYSATMAFQESHEAVESMVMNNSVEPTEGTTFEVPELQVPDDLYQWDGKEYDEQNQMLYDVPEVDVEVNIAERLAATMEPTEATYPAEATDMLNVDQSVSDNSVHVHYSEVAAFEKGQGQQGCAADYEEQLYWLSRMELEDTCYEMLEPNEAFQLAP</sequence>
<keyword evidence="1" id="KW-1185">Reference proteome</keyword>
<organism evidence="1 2">
    <name type="scientific">Nicotiana tabacum</name>
    <name type="common">Common tobacco</name>
    <dbReference type="NCBI Taxonomy" id="4097"/>
    <lineage>
        <taxon>Eukaryota</taxon>
        <taxon>Viridiplantae</taxon>
        <taxon>Streptophyta</taxon>
        <taxon>Embryophyta</taxon>
        <taxon>Tracheophyta</taxon>
        <taxon>Spermatophyta</taxon>
        <taxon>Magnoliopsida</taxon>
        <taxon>eudicotyledons</taxon>
        <taxon>Gunneridae</taxon>
        <taxon>Pentapetalae</taxon>
        <taxon>asterids</taxon>
        <taxon>lamiids</taxon>
        <taxon>Solanales</taxon>
        <taxon>Solanaceae</taxon>
        <taxon>Nicotianoideae</taxon>
        <taxon>Nicotianeae</taxon>
        <taxon>Nicotiana</taxon>
    </lineage>
</organism>
<reference evidence="1" key="1">
    <citation type="journal article" date="2014" name="Nat. Commun.">
        <title>The tobacco genome sequence and its comparison with those of tomato and potato.</title>
        <authorList>
            <person name="Sierro N."/>
            <person name="Battey J.N."/>
            <person name="Ouadi S."/>
            <person name="Bakaher N."/>
            <person name="Bovet L."/>
            <person name="Willig A."/>
            <person name="Goepfert S."/>
            <person name="Peitsch M.C."/>
            <person name="Ivanov N.V."/>
        </authorList>
    </citation>
    <scope>NUCLEOTIDE SEQUENCE [LARGE SCALE GENOMIC DNA]</scope>
</reference>